<dbReference type="InterPro" id="IPR006139">
    <property type="entry name" value="D-isomer_2_OHA_DH_cat_dom"/>
</dbReference>
<dbReference type="AlphaFoldDB" id="G3BC48"/>
<dbReference type="RefSeq" id="XP_006689999.1">
    <property type="nucleotide sequence ID" value="XM_006689936.1"/>
</dbReference>
<name>G3BC48_CANTC</name>
<feature type="domain" description="D-isomer specific 2-hydroxyacid dehydrogenase NAD-binding" evidence="5">
    <location>
        <begin position="177"/>
        <end position="331"/>
    </location>
</feature>
<feature type="domain" description="D-isomer specific 2-hydroxyacid dehydrogenase catalytic" evidence="4">
    <location>
        <begin position="31"/>
        <end position="364"/>
    </location>
</feature>
<dbReference type="PANTHER" id="PTHR10996">
    <property type="entry name" value="2-HYDROXYACID DEHYDROGENASE-RELATED"/>
    <property type="match status" value="1"/>
</dbReference>
<keyword evidence="1 3" id="KW-0560">Oxidoreductase</keyword>
<dbReference type="Pfam" id="PF00389">
    <property type="entry name" value="2-Hacid_dh"/>
    <property type="match status" value="1"/>
</dbReference>
<dbReference type="GO" id="GO:0051287">
    <property type="term" value="F:NAD binding"/>
    <property type="evidence" value="ECO:0007669"/>
    <property type="project" value="InterPro"/>
</dbReference>
<dbReference type="eggNOG" id="KOG0069">
    <property type="taxonomic scope" value="Eukaryota"/>
</dbReference>
<keyword evidence="2" id="KW-0520">NAD</keyword>
<dbReference type="GO" id="GO:0005829">
    <property type="term" value="C:cytosol"/>
    <property type="evidence" value="ECO:0007669"/>
    <property type="project" value="TreeGrafter"/>
</dbReference>
<dbReference type="Gene3D" id="3.40.50.720">
    <property type="entry name" value="NAD(P)-binding Rossmann-like Domain"/>
    <property type="match status" value="2"/>
</dbReference>
<dbReference type="GeneID" id="18246277"/>
<protein>
    <recommendedName>
        <fullName evidence="8">D-isomer specific 2-hydroxyacid dehydrogenase NAD-binding domain-containing protein</fullName>
    </recommendedName>
</protein>
<dbReference type="HOGENOM" id="CLU_019796_1_2_1"/>
<dbReference type="Proteomes" id="UP000000707">
    <property type="component" value="Unassembled WGS sequence"/>
</dbReference>
<dbReference type="InterPro" id="IPR050223">
    <property type="entry name" value="D-isomer_2-hydroxyacid_DH"/>
</dbReference>
<dbReference type="InterPro" id="IPR006140">
    <property type="entry name" value="D-isomer_DH_NAD-bd"/>
</dbReference>
<evidence type="ECO:0000256" key="3">
    <source>
        <dbReference type="RuleBase" id="RU003719"/>
    </source>
</evidence>
<organism evidence="7">
    <name type="scientific">Candida tenuis (strain ATCC 10573 / BCRC 21748 / CBS 615 / JCM 9827 / NBRC 10315 / NRRL Y-1498 / VKM Y-70)</name>
    <name type="common">Yeast</name>
    <name type="synonym">Yamadazyma tenuis</name>
    <dbReference type="NCBI Taxonomy" id="590646"/>
    <lineage>
        <taxon>Eukaryota</taxon>
        <taxon>Fungi</taxon>
        <taxon>Dikarya</taxon>
        <taxon>Ascomycota</taxon>
        <taxon>Saccharomycotina</taxon>
        <taxon>Pichiomycetes</taxon>
        <taxon>Debaryomycetaceae</taxon>
        <taxon>Yamadazyma</taxon>
    </lineage>
</organism>
<keyword evidence="7" id="KW-1185">Reference proteome</keyword>
<dbReference type="EMBL" id="GL996528">
    <property type="protein sequence ID" value="EGV60785.1"/>
    <property type="molecule type" value="Genomic_DNA"/>
</dbReference>
<dbReference type="SUPFAM" id="SSF52283">
    <property type="entry name" value="Formate/glycerate dehydrogenase catalytic domain-like"/>
    <property type="match status" value="1"/>
</dbReference>
<dbReference type="PANTHER" id="PTHR10996:SF178">
    <property type="entry name" value="2-HYDROXYACID DEHYDROGENASE YGL185C-RELATED"/>
    <property type="match status" value="1"/>
</dbReference>
<dbReference type="GO" id="GO:0016618">
    <property type="term" value="F:hydroxypyruvate reductase [NAD(P)H] activity"/>
    <property type="evidence" value="ECO:0007669"/>
    <property type="project" value="TreeGrafter"/>
</dbReference>
<dbReference type="OrthoDB" id="298012at2759"/>
<accession>G3BC48</accession>
<evidence type="ECO:0000313" key="7">
    <source>
        <dbReference type="Proteomes" id="UP000000707"/>
    </source>
</evidence>
<sequence>MVQSKPQVLFIGELNKSLLEYQQFSSKFECIDYVITSKAQLVQDLQTKFKNIEAIYGAWLGFVPVGGFRDDIIDACPSSLKVISICSVGYDGYDGERMKSKNIVLTNVPSVGAADPVADLVLYNTLTGFRNFHLSQRAFLECPHTVNARAALQYGSFDGADGAVRWGEQSRYAYGESTAGTDCHNPRGHHAVVVGFGQIGQLIGQRLSAVGMHIHYVKRTRLSAQQEASLGYPATYHSSLADATMADLVVIAAPGTPETKHMVNADIIEKFTKPFRIINVGRGTIIDEQALVNGLESGKVLFAGLDVYENEPHVHPKLLHRQDVLLTPHVGASTIENFDFTAVQALKNIENVLLQNGSGLNRVN</sequence>
<dbReference type="SUPFAM" id="SSF51735">
    <property type="entry name" value="NAD(P)-binding Rossmann-fold domains"/>
    <property type="match status" value="1"/>
</dbReference>
<evidence type="ECO:0000313" key="6">
    <source>
        <dbReference type="EMBL" id="EGV60785.1"/>
    </source>
</evidence>
<proteinExistence type="inferred from homology"/>
<evidence type="ECO:0000256" key="2">
    <source>
        <dbReference type="ARBA" id="ARBA00023027"/>
    </source>
</evidence>
<gene>
    <name evidence="6" type="ORF">CANTEDRAFT_111417</name>
</gene>
<comment type="similarity">
    <text evidence="3">Belongs to the D-isomer specific 2-hydroxyacid dehydrogenase family.</text>
</comment>
<evidence type="ECO:0000256" key="1">
    <source>
        <dbReference type="ARBA" id="ARBA00023002"/>
    </source>
</evidence>
<evidence type="ECO:0008006" key="8">
    <source>
        <dbReference type="Google" id="ProtNLM"/>
    </source>
</evidence>
<dbReference type="Pfam" id="PF02826">
    <property type="entry name" value="2-Hacid_dh_C"/>
    <property type="match status" value="1"/>
</dbReference>
<dbReference type="KEGG" id="cten:18246277"/>
<evidence type="ECO:0000259" key="5">
    <source>
        <dbReference type="Pfam" id="PF02826"/>
    </source>
</evidence>
<dbReference type="InterPro" id="IPR036291">
    <property type="entry name" value="NAD(P)-bd_dom_sf"/>
</dbReference>
<dbReference type="GO" id="GO:0030267">
    <property type="term" value="F:glyoxylate reductase (NADPH) activity"/>
    <property type="evidence" value="ECO:0007669"/>
    <property type="project" value="TreeGrafter"/>
</dbReference>
<reference evidence="6 7" key="1">
    <citation type="journal article" date="2011" name="Proc. Natl. Acad. Sci. U.S.A.">
        <title>Comparative genomics of xylose-fermenting fungi for enhanced biofuel production.</title>
        <authorList>
            <person name="Wohlbach D.J."/>
            <person name="Kuo A."/>
            <person name="Sato T.K."/>
            <person name="Potts K.M."/>
            <person name="Salamov A.A."/>
            <person name="LaButti K.M."/>
            <person name="Sun H."/>
            <person name="Clum A."/>
            <person name="Pangilinan J.L."/>
            <person name="Lindquist E.A."/>
            <person name="Lucas S."/>
            <person name="Lapidus A."/>
            <person name="Jin M."/>
            <person name="Gunawan C."/>
            <person name="Balan V."/>
            <person name="Dale B.E."/>
            <person name="Jeffries T.W."/>
            <person name="Zinkel R."/>
            <person name="Barry K.W."/>
            <person name="Grigoriev I.V."/>
            <person name="Gasch A.P."/>
        </authorList>
    </citation>
    <scope>NUCLEOTIDE SEQUENCE [LARGE SCALE GENOMIC DNA]</scope>
    <source>
        <strain evidence="7">ATCC 10573 / BCRC 21748 / CBS 615 / JCM 9827 / NBRC 10315 / NRRL Y-1498 / VKM Y-70</strain>
    </source>
</reference>
<evidence type="ECO:0000259" key="4">
    <source>
        <dbReference type="Pfam" id="PF00389"/>
    </source>
</evidence>
<dbReference type="STRING" id="590646.G3BC48"/>